<reference evidence="8" key="1">
    <citation type="submission" date="2020-11" db="EMBL/GenBank/DDBJ databases">
        <title>Isolation and identification of active actinomycetes.</title>
        <authorList>
            <person name="Yu B."/>
        </authorList>
    </citation>
    <scope>NUCLEOTIDE SEQUENCE</scope>
    <source>
        <strain evidence="8">NEAU-YB345</strain>
    </source>
</reference>
<dbReference type="RefSeq" id="WP_196191891.1">
    <property type="nucleotide sequence ID" value="NZ_JADPRT010000001.1"/>
</dbReference>
<comment type="caution">
    <text evidence="8">The sequence shown here is derived from an EMBL/GenBank/DDBJ whole genome shotgun (WGS) entry which is preliminary data.</text>
</comment>
<dbReference type="GO" id="GO:0030428">
    <property type="term" value="C:cell septum"/>
    <property type="evidence" value="ECO:0007669"/>
    <property type="project" value="UniProtKB-SubCell"/>
</dbReference>
<name>A0A931AXS9_9ACTN</name>
<evidence type="ECO:0000256" key="3">
    <source>
        <dbReference type="ARBA" id="ARBA00022618"/>
    </source>
</evidence>
<gene>
    <name evidence="8" type="ORF">I2501_01445</name>
</gene>
<keyword evidence="4" id="KW-0749">Sporulation</keyword>
<keyword evidence="3" id="KW-0132">Cell division</keyword>
<keyword evidence="6" id="KW-0131">Cell cycle</keyword>
<dbReference type="Proteomes" id="UP000657385">
    <property type="component" value="Unassembled WGS sequence"/>
</dbReference>
<evidence type="ECO:0000313" key="8">
    <source>
        <dbReference type="EMBL" id="MBF9066701.1"/>
    </source>
</evidence>
<dbReference type="EMBL" id="JADPRT010000001">
    <property type="protein sequence ID" value="MBF9066701.1"/>
    <property type="molecule type" value="Genomic_DNA"/>
</dbReference>
<sequence>MSSGEDPFSESRSTELDVESRMALDEDQSLLLHLRLRYDAGDPFAITLLFLGENGPLATWQFSRDVLSEGLHKASGLGDVRIWPPCPCHDPTHLRVSLKGAEGSAVVHVPAEPVRSWLSSECFALVPAGTESELIDWDVELAHLTGRGI</sequence>
<evidence type="ECO:0000256" key="2">
    <source>
        <dbReference type="ARBA" id="ARBA00009323"/>
    </source>
</evidence>
<dbReference type="Gene3D" id="2.30.31.20">
    <property type="entry name" value="Sporulation-specific cell division protein SsgB"/>
    <property type="match status" value="1"/>
</dbReference>
<keyword evidence="9" id="KW-1185">Reference proteome</keyword>
<organism evidence="8 9">
    <name type="scientific">Streptacidiphilus fuscans</name>
    <dbReference type="NCBI Taxonomy" id="2789292"/>
    <lineage>
        <taxon>Bacteria</taxon>
        <taxon>Bacillati</taxon>
        <taxon>Actinomycetota</taxon>
        <taxon>Actinomycetes</taxon>
        <taxon>Kitasatosporales</taxon>
        <taxon>Streptomycetaceae</taxon>
        <taxon>Streptacidiphilus</taxon>
    </lineage>
</organism>
<proteinExistence type="inferred from homology"/>
<evidence type="ECO:0000256" key="1">
    <source>
        <dbReference type="ARBA" id="ARBA00004431"/>
    </source>
</evidence>
<evidence type="ECO:0000256" key="5">
    <source>
        <dbReference type="ARBA" id="ARBA00023210"/>
    </source>
</evidence>
<dbReference type="GO" id="GO:0030435">
    <property type="term" value="P:sporulation resulting in formation of a cellular spore"/>
    <property type="evidence" value="ECO:0007669"/>
    <property type="project" value="UniProtKB-KW"/>
</dbReference>
<evidence type="ECO:0000256" key="7">
    <source>
        <dbReference type="SAM" id="MobiDB-lite"/>
    </source>
</evidence>
<evidence type="ECO:0000256" key="6">
    <source>
        <dbReference type="ARBA" id="ARBA00023306"/>
    </source>
</evidence>
<evidence type="ECO:0000256" key="4">
    <source>
        <dbReference type="ARBA" id="ARBA00022969"/>
    </source>
</evidence>
<accession>A0A931AXS9</accession>
<comment type="similarity">
    <text evidence="2">Belongs to the SsgA family.</text>
</comment>
<protein>
    <submittedName>
        <fullName evidence="8">SsgA family sporulation/cell division regulator</fullName>
    </submittedName>
</protein>
<dbReference type="AlphaFoldDB" id="A0A931AXS9"/>
<keyword evidence="5" id="KW-0717">Septation</keyword>
<evidence type="ECO:0000313" key="9">
    <source>
        <dbReference type="Proteomes" id="UP000657385"/>
    </source>
</evidence>
<dbReference type="Pfam" id="PF04686">
    <property type="entry name" value="SsgA"/>
    <property type="match status" value="1"/>
</dbReference>
<dbReference type="InterPro" id="IPR006776">
    <property type="entry name" value="SsgB"/>
</dbReference>
<dbReference type="GO" id="GO:0000917">
    <property type="term" value="P:division septum assembly"/>
    <property type="evidence" value="ECO:0007669"/>
    <property type="project" value="UniProtKB-KW"/>
</dbReference>
<feature type="region of interest" description="Disordered" evidence="7">
    <location>
        <begin position="1"/>
        <end position="20"/>
    </location>
</feature>
<dbReference type="InterPro" id="IPR038658">
    <property type="entry name" value="SsgB_sf"/>
</dbReference>
<comment type="subcellular location">
    <subcellularLocation>
        <location evidence="1">Cell septum</location>
    </subcellularLocation>
</comment>